<dbReference type="EMBL" id="JADKGY010000001">
    <property type="protein sequence ID" value="MBK9981971.1"/>
    <property type="molecule type" value="Genomic_DNA"/>
</dbReference>
<dbReference type="AlphaFoldDB" id="A0A9D7XPF5"/>
<evidence type="ECO:0000313" key="2">
    <source>
        <dbReference type="Proteomes" id="UP000808337"/>
    </source>
</evidence>
<evidence type="ECO:0000313" key="1">
    <source>
        <dbReference type="EMBL" id="MBK9981971.1"/>
    </source>
</evidence>
<dbReference type="Pfam" id="PF05635">
    <property type="entry name" value="23S_rRNA_IVP"/>
    <property type="match status" value="1"/>
</dbReference>
<dbReference type="InterPro" id="IPR036583">
    <property type="entry name" value="23S_rRNA_IVS_sf"/>
</dbReference>
<dbReference type="PANTHER" id="PTHR38471">
    <property type="entry name" value="FOUR HELIX BUNDLE PROTEIN"/>
    <property type="match status" value="1"/>
</dbReference>
<name>A0A9D7XPF5_9BACT</name>
<organism evidence="1 2">
    <name type="scientific">Candidatus Opimibacter skivensis</name>
    <dbReference type="NCBI Taxonomy" id="2982028"/>
    <lineage>
        <taxon>Bacteria</taxon>
        <taxon>Pseudomonadati</taxon>
        <taxon>Bacteroidota</taxon>
        <taxon>Saprospiria</taxon>
        <taxon>Saprospirales</taxon>
        <taxon>Saprospiraceae</taxon>
        <taxon>Candidatus Opimibacter</taxon>
    </lineage>
</organism>
<gene>
    <name evidence="1" type="ORF">IPP15_06015</name>
</gene>
<proteinExistence type="predicted"/>
<dbReference type="Proteomes" id="UP000808337">
    <property type="component" value="Unassembled WGS sequence"/>
</dbReference>
<sequence length="131" mass="15292">MSFKDFTTMPVWQNAMRLLIRIYDITNKFPTEEKYGLTSDIRRAANSVCHNLAEGYGRFENKDKSRFYKISRGSAYEIISQTMASQVLHLMSIQEKDELIIGYQDVIDQLDCLTMAIEKRKQPQSKYLPPK</sequence>
<accession>A0A9D7XPF5</accession>
<protein>
    <submittedName>
        <fullName evidence="1">Four helix bundle protein</fullName>
    </submittedName>
</protein>
<dbReference type="InterPro" id="IPR012657">
    <property type="entry name" value="23S_rRNA-intervening_sequence"/>
</dbReference>
<dbReference type="CDD" id="cd16377">
    <property type="entry name" value="23S_rRNA_IVP_like"/>
    <property type="match status" value="1"/>
</dbReference>
<comment type="caution">
    <text evidence="1">The sequence shown here is derived from an EMBL/GenBank/DDBJ whole genome shotgun (WGS) entry which is preliminary data.</text>
</comment>
<dbReference type="SUPFAM" id="SSF158446">
    <property type="entry name" value="IVS-encoded protein-like"/>
    <property type="match status" value="1"/>
</dbReference>
<dbReference type="PANTHER" id="PTHR38471:SF2">
    <property type="entry name" value="FOUR HELIX BUNDLE PROTEIN"/>
    <property type="match status" value="1"/>
</dbReference>
<reference evidence="1 2" key="1">
    <citation type="submission" date="2020-10" db="EMBL/GenBank/DDBJ databases">
        <title>Connecting structure to function with the recovery of over 1000 high-quality activated sludge metagenome-assembled genomes encoding full-length rRNA genes using long-read sequencing.</title>
        <authorList>
            <person name="Singleton C.M."/>
            <person name="Petriglieri F."/>
            <person name="Kristensen J.M."/>
            <person name="Kirkegaard R.H."/>
            <person name="Michaelsen T.Y."/>
            <person name="Andersen M.H."/>
            <person name="Karst S.M."/>
            <person name="Dueholm M.S."/>
            <person name="Nielsen P.H."/>
            <person name="Albertsen M."/>
        </authorList>
    </citation>
    <scope>NUCLEOTIDE SEQUENCE [LARGE SCALE GENOMIC DNA]</scope>
    <source>
        <strain evidence="1">Ribe_18-Q3-R11-54_MAXAC.273</strain>
    </source>
</reference>
<dbReference type="NCBIfam" id="TIGR02436">
    <property type="entry name" value="four helix bundle protein"/>
    <property type="match status" value="1"/>
</dbReference>
<dbReference type="Gene3D" id="1.20.1440.60">
    <property type="entry name" value="23S rRNA-intervening sequence"/>
    <property type="match status" value="1"/>
</dbReference>